<accession>A0ABS9L1R2</accession>
<proteinExistence type="predicted"/>
<evidence type="ECO:0000313" key="1">
    <source>
        <dbReference type="EMBL" id="MCG2620508.1"/>
    </source>
</evidence>
<reference evidence="1" key="1">
    <citation type="submission" date="2022-01" db="EMBL/GenBank/DDBJ databases">
        <authorList>
            <person name="Jo J.-H."/>
            <person name="Im W.-T."/>
        </authorList>
    </citation>
    <scope>NUCLEOTIDE SEQUENCE</scope>
    <source>
        <strain evidence="1">I2-34</strain>
    </source>
</reference>
<sequence>MNVAVMFYAPDACAQDGQWGTRGWWVIGPGSTAHVLNTGNRYFCFYAESADGVWAGEFGPVHIYRDSFDSCLLIGSTASIGKVGMRRIDTRGNDIIVNLNR</sequence>
<protein>
    <submittedName>
        <fullName evidence="1">DUF1036 domain-containing protein</fullName>
    </submittedName>
</protein>
<organism evidence="1 2">
    <name type="scientific">Arthrobacter hankyongi</name>
    <dbReference type="NCBI Taxonomy" id="2904801"/>
    <lineage>
        <taxon>Bacteria</taxon>
        <taxon>Bacillati</taxon>
        <taxon>Actinomycetota</taxon>
        <taxon>Actinomycetes</taxon>
        <taxon>Micrococcales</taxon>
        <taxon>Micrococcaceae</taxon>
        <taxon>Arthrobacter</taxon>
    </lineage>
</organism>
<comment type="caution">
    <text evidence="1">The sequence shown here is derived from an EMBL/GenBank/DDBJ whole genome shotgun (WGS) entry which is preliminary data.</text>
</comment>
<gene>
    <name evidence="1" type="ORF">LVY72_01120</name>
</gene>
<dbReference type="EMBL" id="JAKLTQ010000001">
    <property type="protein sequence ID" value="MCG2620508.1"/>
    <property type="molecule type" value="Genomic_DNA"/>
</dbReference>
<name>A0ABS9L1R2_9MICC</name>
<dbReference type="Proteomes" id="UP001165368">
    <property type="component" value="Unassembled WGS sequence"/>
</dbReference>
<evidence type="ECO:0000313" key="2">
    <source>
        <dbReference type="Proteomes" id="UP001165368"/>
    </source>
</evidence>
<keyword evidence="2" id="KW-1185">Reference proteome</keyword>